<evidence type="ECO:0000313" key="2">
    <source>
        <dbReference type="EMBL" id="KDQ20043.1"/>
    </source>
</evidence>
<dbReference type="AlphaFoldDB" id="A0A067MWB0"/>
<name>A0A067MWB0_BOTB1</name>
<keyword evidence="3" id="KW-1185">Reference proteome</keyword>
<proteinExistence type="predicted"/>
<keyword evidence="1" id="KW-0812">Transmembrane</keyword>
<dbReference type="InParanoid" id="A0A067MWB0"/>
<evidence type="ECO:0000313" key="3">
    <source>
        <dbReference type="Proteomes" id="UP000027195"/>
    </source>
</evidence>
<keyword evidence="1" id="KW-1133">Transmembrane helix</keyword>
<sequence>MSYTGAPVWRVRFSAYLNSVPKAPKSPANWWLCINRSYLKWRFDSGDGDSIFRSYAHAPPSLWHSVFLHQNATVAVFARHFLCARWSLVTVNCAPGPFDTWKRDSLVATHAARRVCTYSLGFYTVRMFPVPPIRRPGLGYSLTHTLVAFISLGIAARNSKNFARRHLLCPSGACVMLVLRRAPVHSRSTSCWGLAFAEMVLYITGIGCACIVANFVIFSASQ</sequence>
<dbReference type="Proteomes" id="UP000027195">
    <property type="component" value="Unassembled WGS sequence"/>
</dbReference>
<reference evidence="3" key="1">
    <citation type="journal article" date="2014" name="Proc. Natl. Acad. Sci. U.S.A.">
        <title>Extensive sampling of basidiomycete genomes demonstrates inadequacy of the white-rot/brown-rot paradigm for wood decay fungi.</title>
        <authorList>
            <person name="Riley R."/>
            <person name="Salamov A.A."/>
            <person name="Brown D.W."/>
            <person name="Nagy L.G."/>
            <person name="Floudas D."/>
            <person name="Held B.W."/>
            <person name="Levasseur A."/>
            <person name="Lombard V."/>
            <person name="Morin E."/>
            <person name="Otillar R."/>
            <person name="Lindquist E.A."/>
            <person name="Sun H."/>
            <person name="LaButti K.M."/>
            <person name="Schmutz J."/>
            <person name="Jabbour D."/>
            <person name="Luo H."/>
            <person name="Baker S.E."/>
            <person name="Pisabarro A.G."/>
            <person name="Walton J.D."/>
            <person name="Blanchette R.A."/>
            <person name="Henrissat B."/>
            <person name="Martin F."/>
            <person name="Cullen D."/>
            <person name="Hibbett D.S."/>
            <person name="Grigoriev I.V."/>
        </authorList>
    </citation>
    <scope>NUCLEOTIDE SEQUENCE [LARGE SCALE GENOMIC DNA]</scope>
    <source>
        <strain evidence="3">FD-172 SS1</strain>
    </source>
</reference>
<keyword evidence="1" id="KW-0472">Membrane</keyword>
<protein>
    <submittedName>
        <fullName evidence="2">Uncharacterized protein</fullName>
    </submittedName>
</protein>
<feature type="transmembrane region" description="Helical" evidence="1">
    <location>
        <begin position="162"/>
        <end position="179"/>
    </location>
</feature>
<accession>A0A067MWB0</accession>
<gene>
    <name evidence="2" type="ORF">BOTBODRAFT_385134</name>
</gene>
<evidence type="ECO:0000256" key="1">
    <source>
        <dbReference type="SAM" id="Phobius"/>
    </source>
</evidence>
<organism evidence="2 3">
    <name type="scientific">Botryobasidium botryosum (strain FD-172 SS1)</name>
    <dbReference type="NCBI Taxonomy" id="930990"/>
    <lineage>
        <taxon>Eukaryota</taxon>
        <taxon>Fungi</taxon>
        <taxon>Dikarya</taxon>
        <taxon>Basidiomycota</taxon>
        <taxon>Agaricomycotina</taxon>
        <taxon>Agaricomycetes</taxon>
        <taxon>Cantharellales</taxon>
        <taxon>Botryobasidiaceae</taxon>
        <taxon>Botryobasidium</taxon>
    </lineage>
</organism>
<feature type="transmembrane region" description="Helical" evidence="1">
    <location>
        <begin position="191"/>
        <end position="217"/>
    </location>
</feature>
<feature type="transmembrane region" description="Helical" evidence="1">
    <location>
        <begin position="137"/>
        <end position="156"/>
    </location>
</feature>
<dbReference type="EMBL" id="KL198018">
    <property type="protein sequence ID" value="KDQ20043.1"/>
    <property type="molecule type" value="Genomic_DNA"/>
</dbReference>
<dbReference type="HOGENOM" id="CLU_1245168_0_0_1"/>